<keyword evidence="3" id="KW-1185">Reference proteome</keyword>
<comment type="caution">
    <text evidence="2">The sequence shown here is derived from an EMBL/GenBank/DDBJ whole genome shotgun (WGS) entry which is preliminary data.</text>
</comment>
<protein>
    <submittedName>
        <fullName evidence="2">Uncharacterized protein</fullName>
    </submittedName>
</protein>
<gene>
    <name evidence="2" type="ORF">AK812_SmicGene22108</name>
</gene>
<dbReference type="EMBL" id="LSRX01000492">
    <property type="protein sequence ID" value="OLP95746.1"/>
    <property type="molecule type" value="Genomic_DNA"/>
</dbReference>
<evidence type="ECO:0000313" key="3">
    <source>
        <dbReference type="Proteomes" id="UP000186817"/>
    </source>
</evidence>
<evidence type="ECO:0000256" key="1">
    <source>
        <dbReference type="SAM" id="MobiDB-lite"/>
    </source>
</evidence>
<evidence type="ECO:0000313" key="2">
    <source>
        <dbReference type="EMBL" id="OLP95746.1"/>
    </source>
</evidence>
<name>A0A1Q9DKN8_SYMMI</name>
<sequence>MQARKTQKWMAGGVANAGVREKNLGKAQIQRPNGQLRLADGPQSAATERRAALVVLLASSKGKSRFLYEPNERDEFLALRSLCAPASVNSLGFSVMVMQAGLGDFAEQTISSKDVKPIALLEQDIEEVLEYWVLYEQALVVEYAPLPRALEYLTEAVKQFEIEISTTKSIKTLAELGSTIRRVGLELRDSVDEKLNMRYGIVAKRLSPAVLAPAILPSYRLQVRLKDEIGGHRVSKLLSEAAYANALEELQDDAVFLPKIVPAFLRQTAQKQPDLNYLQAWWVELEKVLVAQASGNTTGAGDLLDVGVRLWTYTILLGLHRCKLKPEDLTLADIFPDSVTHRGLQAANYKMQIPTAVTLQELQVPLNADMELLELAVAEARAGAATVLRMADEQAGVDSVAVLPLQREKVLLLGLEPHGGASNRNKPDKHHAGHPQDKRSVFWQDLPSGIQNEKNVRFALFYITHDELENTADVLKKKWDSTVLRDCDSSSDKVSLLLMDRSGLQSFFGPLWPLYAQARYMAR</sequence>
<dbReference type="OrthoDB" id="414842at2759"/>
<organism evidence="2 3">
    <name type="scientific">Symbiodinium microadriaticum</name>
    <name type="common">Dinoflagellate</name>
    <name type="synonym">Zooxanthella microadriatica</name>
    <dbReference type="NCBI Taxonomy" id="2951"/>
    <lineage>
        <taxon>Eukaryota</taxon>
        <taxon>Sar</taxon>
        <taxon>Alveolata</taxon>
        <taxon>Dinophyceae</taxon>
        <taxon>Suessiales</taxon>
        <taxon>Symbiodiniaceae</taxon>
        <taxon>Symbiodinium</taxon>
    </lineage>
</organism>
<accession>A0A1Q9DKN8</accession>
<dbReference type="AlphaFoldDB" id="A0A1Q9DKN8"/>
<dbReference type="Proteomes" id="UP000186817">
    <property type="component" value="Unassembled WGS sequence"/>
</dbReference>
<feature type="region of interest" description="Disordered" evidence="1">
    <location>
        <begin position="416"/>
        <end position="436"/>
    </location>
</feature>
<reference evidence="2 3" key="1">
    <citation type="submission" date="2016-02" db="EMBL/GenBank/DDBJ databases">
        <title>Genome analysis of coral dinoflagellate symbionts highlights evolutionary adaptations to a symbiotic lifestyle.</title>
        <authorList>
            <person name="Aranda M."/>
            <person name="Li Y."/>
            <person name="Liew Y.J."/>
            <person name="Baumgarten S."/>
            <person name="Simakov O."/>
            <person name="Wilson M."/>
            <person name="Piel J."/>
            <person name="Ashoor H."/>
            <person name="Bougouffa S."/>
            <person name="Bajic V.B."/>
            <person name="Ryu T."/>
            <person name="Ravasi T."/>
            <person name="Bayer T."/>
            <person name="Micklem G."/>
            <person name="Kim H."/>
            <person name="Bhak J."/>
            <person name="Lajeunesse T.C."/>
            <person name="Voolstra C.R."/>
        </authorList>
    </citation>
    <scope>NUCLEOTIDE SEQUENCE [LARGE SCALE GENOMIC DNA]</scope>
    <source>
        <strain evidence="2 3">CCMP2467</strain>
    </source>
</reference>
<proteinExistence type="predicted"/>